<comment type="caution">
    <text evidence="1">The sequence shown here is derived from an EMBL/GenBank/DDBJ whole genome shotgun (WGS) entry which is preliminary data.</text>
</comment>
<organism evidence="1 2">
    <name type="scientific">Paenibacillus oceani</name>
    <dbReference type="NCBI Taxonomy" id="2772510"/>
    <lineage>
        <taxon>Bacteria</taxon>
        <taxon>Bacillati</taxon>
        <taxon>Bacillota</taxon>
        <taxon>Bacilli</taxon>
        <taxon>Bacillales</taxon>
        <taxon>Paenibacillaceae</taxon>
        <taxon>Paenibacillus</taxon>
    </lineage>
</organism>
<evidence type="ECO:0000313" key="2">
    <source>
        <dbReference type="Proteomes" id="UP000639396"/>
    </source>
</evidence>
<dbReference type="EMBL" id="JACXJA010000010">
    <property type="protein sequence ID" value="MBD2862361.1"/>
    <property type="molecule type" value="Genomic_DNA"/>
</dbReference>
<proteinExistence type="predicted"/>
<evidence type="ECO:0000313" key="1">
    <source>
        <dbReference type="EMBL" id="MBD2862361.1"/>
    </source>
</evidence>
<dbReference type="PROSITE" id="PS51318">
    <property type="entry name" value="TAT"/>
    <property type="match status" value="1"/>
</dbReference>
<protein>
    <submittedName>
        <fullName evidence="1">Uncharacterized protein</fullName>
    </submittedName>
</protein>
<keyword evidence="2" id="KW-1185">Reference proteome</keyword>
<dbReference type="AlphaFoldDB" id="A0A927CAB4"/>
<accession>A0A927CAB4</accession>
<dbReference type="Proteomes" id="UP000639396">
    <property type="component" value="Unassembled WGS sequence"/>
</dbReference>
<gene>
    <name evidence="1" type="ORF">IDH45_10240</name>
</gene>
<reference evidence="1" key="1">
    <citation type="submission" date="2020-09" db="EMBL/GenBank/DDBJ databases">
        <title>A novel bacterium of genus Paenibacillus, isolated from South China Sea.</title>
        <authorList>
            <person name="Huang H."/>
            <person name="Mo K."/>
            <person name="Hu Y."/>
        </authorList>
    </citation>
    <scope>NUCLEOTIDE SEQUENCE</scope>
    <source>
        <strain evidence="1">IB182363</strain>
    </source>
</reference>
<sequence>MNEEHPNRSDSISRRKLLASMGAAGASFAVGGLLHARTLDPAPEGKVTDSVYGAGFENKGGNATGIRRVAEQVVEENVPAMIQELAPPLVAAMLDETCLQTTTIQELRLMTAAPTAGICTGKGSTASTIRFRLRYWPIIPGIASGCPMGTT</sequence>
<name>A0A927CAB4_9BACL</name>
<dbReference type="RefSeq" id="WP_190927157.1">
    <property type="nucleotide sequence ID" value="NZ_JACXJA010000010.1"/>
</dbReference>
<dbReference type="InterPro" id="IPR006311">
    <property type="entry name" value="TAT_signal"/>
</dbReference>